<reference evidence="1" key="1">
    <citation type="submission" date="2022-10" db="EMBL/GenBank/DDBJ databases">
        <authorList>
            <person name="Yu W.X."/>
        </authorList>
    </citation>
    <scope>NUCLEOTIDE SEQUENCE</scope>
    <source>
        <strain evidence="1">AAT</strain>
    </source>
</reference>
<organism evidence="1 2">
    <name type="scientific">Plebeiibacterium sediminum</name>
    <dbReference type="NCBI Taxonomy" id="2992112"/>
    <lineage>
        <taxon>Bacteria</taxon>
        <taxon>Pseudomonadati</taxon>
        <taxon>Bacteroidota</taxon>
        <taxon>Bacteroidia</taxon>
        <taxon>Marinilabiliales</taxon>
        <taxon>Marinilabiliaceae</taxon>
        <taxon>Plebeiibacterium</taxon>
    </lineage>
</organism>
<dbReference type="RefSeq" id="WP_301191311.1">
    <property type="nucleotide sequence ID" value="NZ_JAPDPJ010000036.1"/>
</dbReference>
<dbReference type="AlphaFoldDB" id="A0AAE3M5Z3"/>
<evidence type="ECO:0000313" key="1">
    <source>
        <dbReference type="EMBL" id="MCW3787747.1"/>
    </source>
</evidence>
<accession>A0AAE3M5Z3</accession>
<keyword evidence="2" id="KW-1185">Reference proteome</keyword>
<name>A0AAE3M5Z3_9BACT</name>
<evidence type="ECO:0000313" key="2">
    <source>
        <dbReference type="Proteomes" id="UP001209229"/>
    </source>
</evidence>
<sequence length="97" mass="11255">MEYIEYDIKQIINEKLKGIISPNSVELNCEVFGTDLNNVYDSYIYYSDEVDGIIDVYADFNCTVIEGYEEKLTRGSFKGRFILDYKSFIEDSCEVSI</sequence>
<dbReference type="EMBL" id="JAPDPJ010000036">
    <property type="protein sequence ID" value="MCW3787747.1"/>
    <property type="molecule type" value="Genomic_DNA"/>
</dbReference>
<dbReference type="Proteomes" id="UP001209229">
    <property type="component" value="Unassembled WGS sequence"/>
</dbReference>
<gene>
    <name evidence="1" type="ORF">OM075_14825</name>
</gene>
<protein>
    <submittedName>
        <fullName evidence="1">Uncharacterized protein</fullName>
    </submittedName>
</protein>
<comment type="caution">
    <text evidence="1">The sequence shown here is derived from an EMBL/GenBank/DDBJ whole genome shotgun (WGS) entry which is preliminary data.</text>
</comment>
<proteinExistence type="predicted"/>